<gene>
    <name evidence="3" type="ORF">HQ865_21010</name>
</gene>
<dbReference type="RefSeq" id="WP_173416791.1">
    <property type="nucleotide sequence ID" value="NZ_CP054139.1"/>
</dbReference>
<name>A0A7D4UEY4_9SPHI</name>
<dbReference type="InterPro" id="IPR009739">
    <property type="entry name" value="LprI-like_N"/>
</dbReference>
<keyword evidence="4" id="KW-1185">Reference proteome</keyword>
<organism evidence="3 4">
    <name type="scientific">Mucilaginibacter mali</name>
    <dbReference type="NCBI Taxonomy" id="2740462"/>
    <lineage>
        <taxon>Bacteria</taxon>
        <taxon>Pseudomonadati</taxon>
        <taxon>Bacteroidota</taxon>
        <taxon>Sphingobacteriia</taxon>
        <taxon>Sphingobacteriales</taxon>
        <taxon>Sphingobacteriaceae</taxon>
        <taxon>Mucilaginibacter</taxon>
    </lineage>
</organism>
<evidence type="ECO:0000313" key="3">
    <source>
        <dbReference type="EMBL" id="QKJ32139.1"/>
    </source>
</evidence>
<proteinExistence type="predicted"/>
<evidence type="ECO:0000259" key="2">
    <source>
        <dbReference type="Pfam" id="PF07007"/>
    </source>
</evidence>
<accession>A0A7D4UEY4</accession>
<evidence type="ECO:0000313" key="4">
    <source>
        <dbReference type="Proteomes" id="UP000505355"/>
    </source>
</evidence>
<sequence length="137" mass="15746">MKAIKNNLSKFLFLILISLPLLKLHAQSQQAMNLQAGERYKKADKELNMIYQKILKDYSSKPTFIKKFVIAQRLWVQLRDAELAAKYPEPGFYGSVELMCKAAYLESLTKDRIKFLKVWIDGLEEGDTCIGSVKTKP</sequence>
<evidence type="ECO:0000256" key="1">
    <source>
        <dbReference type="SAM" id="SignalP"/>
    </source>
</evidence>
<feature type="domain" description="Lysozyme inhibitor LprI-like N-terminal" evidence="2">
    <location>
        <begin position="26"/>
        <end position="116"/>
    </location>
</feature>
<feature type="signal peptide" evidence="1">
    <location>
        <begin position="1"/>
        <end position="31"/>
    </location>
</feature>
<keyword evidence="1" id="KW-0732">Signal</keyword>
<dbReference type="Pfam" id="PF07007">
    <property type="entry name" value="LprI"/>
    <property type="match status" value="1"/>
</dbReference>
<reference evidence="3 4" key="1">
    <citation type="submission" date="2020-05" db="EMBL/GenBank/DDBJ databases">
        <title>Mucilaginibacter mali sp. nov.</title>
        <authorList>
            <person name="Kim H.S."/>
            <person name="Lee K.C."/>
            <person name="Suh M.K."/>
            <person name="Kim J.-S."/>
            <person name="Han K.-I."/>
            <person name="Eom M.K."/>
            <person name="Shin Y.K."/>
            <person name="Lee J.-S."/>
        </authorList>
    </citation>
    <scope>NUCLEOTIDE SEQUENCE [LARGE SCALE GENOMIC DNA]</scope>
    <source>
        <strain evidence="3 4">G2-14</strain>
    </source>
</reference>
<protein>
    <submittedName>
        <fullName evidence="3">DUF1311 domain-containing protein</fullName>
    </submittedName>
</protein>
<feature type="chain" id="PRO_5028868604" evidence="1">
    <location>
        <begin position="32"/>
        <end position="137"/>
    </location>
</feature>
<dbReference type="Gene3D" id="1.20.1270.180">
    <property type="match status" value="1"/>
</dbReference>
<dbReference type="KEGG" id="mmab:HQ865_21010"/>
<dbReference type="AlphaFoldDB" id="A0A7D4UEY4"/>
<dbReference type="EMBL" id="CP054139">
    <property type="protein sequence ID" value="QKJ32139.1"/>
    <property type="molecule type" value="Genomic_DNA"/>
</dbReference>
<dbReference type="Proteomes" id="UP000505355">
    <property type="component" value="Chromosome"/>
</dbReference>